<keyword evidence="5 6" id="KW-0472">Membrane</keyword>
<dbReference type="PIRSF" id="PIRSF005859">
    <property type="entry name" value="PBR"/>
    <property type="match status" value="1"/>
</dbReference>
<keyword evidence="8" id="KW-1185">Reference proteome</keyword>
<dbReference type="GO" id="GO:0033013">
    <property type="term" value="P:tetrapyrrole metabolic process"/>
    <property type="evidence" value="ECO:0007669"/>
    <property type="project" value="UniProtKB-ARBA"/>
</dbReference>
<dbReference type="InterPro" id="IPR038330">
    <property type="entry name" value="TspO/MBR-related_sf"/>
</dbReference>
<evidence type="ECO:0000256" key="4">
    <source>
        <dbReference type="ARBA" id="ARBA00022989"/>
    </source>
</evidence>
<keyword evidence="3 6" id="KW-0812">Transmembrane</keyword>
<protein>
    <submittedName>
        <fullName evidence="7">CrtK protein</fullName>
    </submittedName>
</protein>
<dbReference type="KEGG" id="elq:Ga0102493_112122"/>
<feature type="transmembrane region" description="Helical" evidence="6">
    <location>
        <begin position="114"/>
        <end position="134"/>
    </location>
</feature>
<dbReference type="PATRIC" id="fig|39960.10.peg.1212"/>
<comment type="caution">
    <text evidence="7">The sequence shown here is derived from an EMBL/GenBank/DDBJ whole genome shotgun (WGS) entry which is preliminary data.</text>
</comment>
<evidence type="ECO:0000256" key="2">
    <source>
        <dbReference type="ARBA" id="ARBA00007524"/>
    </source>
</evidence>
<dbReference type="Pfam" id="PF03073">
    <property type="entry name" value="TspO_MBR"/>
    <property type="match status" value="1"/>
</dbReference>
<evidence type="ECO:0000256" key="1">
    <source>
        <dbReference type="ARBA" id="ARBA00004141"/>
    </source>
</evidence>
<dbReference type="Gene3D" id="1.20.1260.100">
    <property type="entry name" value="TspO/MBR protein"/>
    <property type="match status" value="1"/>
</dbReference>
<reference evidence="7 8" key="1">
    <citation type="submission" date="2014-04" db="EMBL/GenBank/DDBJ databases">
        <title>A comprehensive comparison of genomes of Erythrobacter spp. Strains.</title>
        <authorList>
            <person name="Zheng Q."/>
        </authorList>
    </citation>
    <scope>NUCLEOTIDE SEQUENCE [LARGE SCALE GENOMIC DNA]</scope>
    <source>
        <strain evidence="7 8">DSM 8509</strain>
    </source>
</reference>
<evidence type="ECO:0000256" key="3">
    <source>
        <dbReference type="ARBA" id="ARBA00022692"/>
    </source>
</evidence>
<dbReference type="EMBL" id="JMIX01000009">
    <property type="protein sequence ID" value="KEO92714.1"/>
    <property type="molecule type" value="Genomic_DNA"/>
</dbReference>
<dbReference type="PANTHER" id="PTHR10057:SF0">
    <property type="entry name" value="TRANSLOCATOR PROTEIN"/>
    <property type="match status" value="1"/>
</dbReference>
<evidence type="ECO:0000256" key="5">
    <source>
        <dbReference type="ARBA" id="ARBA00023136"/>
    </source>
</evidence>
<dbReference type="FunFam" id="1.20.1260.100:FF:000001">
    <property type="entry name" value="translocator protein 2"/>
    <property type="match status" value="1"/>
</dbReference>
<gene>
    <name evidence="7" type="ORF">EH32_15775</name>
</gene>
<dbReference type="CDD" id="cd15904">
    <property type="entry name" value="TSPO_MBR"/>
    <property type="match status" value="1"/>
</dbReference>
<dbReference type="PANTHER" id="PTHR10057">
    <property type="entry name" value="PERIPHERAL-TYPE BENZODIAZEPINE RECEPTOR"/>
    <property type="match status" value="1"/>
</dbReference>
<dbReference type="Proteomes" id="UP000027866">
    <property type="component" value="Unassembled WGS sequence"/>
</dbReference>
<dbReference type="OrthoDB" id="9795496at2"/>
<dbReference type="InterPro" id="IPR004307">
    <property type="entry name" value="TspO_MBR"/>
</dbReference>
<sequence>MQTLASKGQLRASFVRWALFFVPLILLLGFVSGEFGGADTPWFAGLDKPAIFPPPAVFGIVWGVLYVMIGLAGAMVASAWGARGRAMALGAFALHFVGPMAWTPVFFGLQEMQIALYVLGYSVVSLLVVIVLYWRVRRLAGIMLLPYFAWASFATVLNYQFIVQNPGGGAADPNGAVERFDLGEE</sequence>
<evidence type="ECO:0000313" key="8">
    <source>
        <dbReference type="Proteomes" id="UP000027866"/>
    </source>
</evidence>
<keyword evidence="4 6" id="KW-1133">Transmembrane helix</keyword>
<dbReference type="GO" id="GO:0016020">
    <property type="term" value="C:membrane"/>
    <property type="evidence" value="ECO:0007669"/>
    <property type="project" value="UniProtKB-SubCell"/>
</dbReference>
<dbReference type="RefSeq" id="WP_034905087.1">
    <property type="nucleotide sequence ID" value="NZ_CP017057.1"/>
</dbReference>
<proteinExistence type="inferred from homology"/>
<evidence type="ECO:0000313" key="7">
    <source>
        <dbReference type="EMBL" id="KEO92714.1"/>
    </source>
</evidence>
<accession>A0A074MGX0</accession>
<feature type="transmembrane region" description="Helical" evidence="6">
    <location>
        <begin position="141"/>
        <end position="162"/>
    </location>
</feature>
<evidence type="ECO:0000256" key="6">
    <source>
        <dbReference type="SAM" id="Phobius"/>
    </source>
</evidence>
<comment type="similarity">
    <text evidence="2">Belongs to the TspO/BZRP family.</text>
</comment>
<comment type="subcellular location">
    <subcellularLocation>
        <location evidence="1">Membrane</location>
        <topology evidence="1">Multi-pass membrane protein</topology>
    </subcellularLocation>
</comment>
<name>A0A074MGX0_9SPHN</name>
<organism evidence="7 8">
    <name type="scientific">Erythrobacter litoralis</name>
    <dbReference type="NCBI Taxonomy" id="39960"/>
    <lineage>
        <taxon>Bacteria</taxon>
        <taxon>Pseudomonadati</taxon>
        <taxon>Pseudomonadota</taxon>
        <taxon>Alphaproteobacteria</taxon>
        <taxon>Sphingomonadales</taxon>
        <taxon>Erythrobacteraceae</taxon>
        <taxon>Erythrobacter/Porphyrobacter group</taxon>
        <taxon>Erythrobacter</taxon>
    </lineage>
</organism>
<feature type="transmembrane region" description="Helical" evidence="6">
    <location>
        <begin position="87"/>
        <end position="108"/>
    </location>
</feature>
<feature type="transmembrane region" description="Helical" evidence="6">
    <location>
        <begin position="57"/>
        <end position="80"/>
    </location>
</feature>
<dbReference type="AlphaFoldDB" id="A0A074MGX0"/>